<dbReference type="GO" id="GO:0008270">
    <property type="term" value="F:zinc ion binding"/>
    <property type="evidence" value="ECO:0007669"/>
    <property type="project" value="UniProtKB-KW"/>
</dbReference>
<keyword evidence="4" id="KW-0862">Zinc</keyword>
<gene>
    <name evidence="4" type="ORF">KHC33_10935</name>
</gene>
<dbReference type="PANTHER" id="PTHR33678:SF1">
    <property type="entry name" value="BLL1576 PROTEIN"/>
    <property type="match status" value="1"/>
</dbReference>
<organism evidence="4 5">
    <name type="scientific">Methanospirillum purgamenti</name>
    <dbReference type="NCBI Taxonomy" id="2834276"/>
    <lineage>
        <taxon>Archaea</taxon>
        <taxon>Methanobacteriati</taxon>
        <taxon>Methanobacteriota</taxon>
        <taxon>Stenosarchaea group</taxon>
        <taxon>Methanomicrobia</taxon>
        <taxon>Methanomicrobiales</taxon>
        <taxon>Methanospirillaceae</taxon>
        <taxon>Methanospirillum</taxon>
    </lineage>
</organism>
<evidence type="ECO:0000256" key="1">
    <source>
        <dbReference type="SAM" id="MobiDB-lite"/>
    </source>
</evidence>
<reference evidence="4 5" key="1">
    <citation type="submission" date="2021-05" db="EMBL/GenBank/DDBJ databases">
        <title>A novel Methanospirillum isolate from a pyrite-forming mixed culture.</title>
        <authorList>
            <person name="Bunk B."/>
            <person name="Sproer C."/>
            <person name="Spring S."/>
            <person name="Pester M."/>
        </authorList>
    </citation>
    <scope>NUCLEOTIDE SEQUENCE [LARGE SCALE GENOMIC DNA]</scope>
    <source>
        <strain evidence="4 5">J.3.6.1-F.2.7.3</strain>
    </source>
</reference>
<evidence type="ECO:0000313" key="5">
    <source>
        <dbReference type="Proteomes" id="UP000680656"/>
    </source>
</evidence>
<dbReference type="RefSeq" id="WP_214418673.1">
    <property type="nucleotide sequence ID" value="NZ_CP075546.1"/>
</dbReference>
<evidence type="ECO:0000259" key="2">
    <source>
        <dbReference type="Pfam" id="PF13005"/>
    </source>
</evidence>
<sequence length="212" mass="24008">MDFPEELKAKILECPPEVIAYIVHLHERIDQLESRVKELESRLNLNSRNSGKPPSSDGYAKKNRNKSDSRKKYPGGQPGHKGTTLRQSPHPDHIEYHKPHECSKCGHSLVSGKILGIEKRQVFDLPPPPTIEITEHQSFTICCPHCGLKTSGDFPEDSTYHELPSADITTVPSLSILNNDEKHNLNNQMALDLKGIDWNYCKVFDQFVECIE</sequence>
<dbReference type="Pfam" id="PF20042">
    <property type="entry name" value="DUF6444"/>
    <property type="match status" value="1"/>
</dbReference>
<keyword evidence="4" id="KW-0863">Zinc-finger</keyword>
<dbReference type="InterPro" id="IPR045618">
    <property type="entry name" value="DUF6444"/>
</dbReference>
<keyword evidence="4" id="KW-0479">Metal-binding</keyword>
<feature type="domain" description="Transposase IS66 zinc-finger binding" evidence="2">
    <location>
        <begin position="101"/>
        <end position="147"/>
    </location>
</feature>
<feature type="region of interest" description="Disordered" evidence="1">
    <location>
        <begin position="43"/>
        <end position="97"/>
    </location>
</feature>
<dbReference type="KEGG" id="mrtj:KHC33_10935"/>
<name>A0A8E7EI96_9EURY</name>
<dbReference type="Proteomes" id="UP000680656">
    <property type="component" value="Chromosome"/>
</dbReference>
<dbReference type="AlphaFoldDB" id="A0A8E7EI96"/>
<dbReference type="Pfam" id="PF13005">
    <property type="entry name" value="zf-IS66"/>
    <property type="match status" value="1"/>
</dbReference>
<evidence type="ECO:0000313" key="4">
    <source>
        <dbReference type="EMBL" id="QVV87854.1"/>
    </source>
</evidence>
<dbReference type="PANTHER" id="PTHR33678">
    <property type="entry name" value="BLL1576 PROTEIN"/>
    <property type="match status" value="1"/>
</dbReference>
<dbReference type="InterPro" id="IPR024474">
    <property type="entry name" value="Znf_dom_IS66"/>
</dbReference>
<dbReference type="InterPro" id="IPR052344">
    <property type="entry name" value="Transposase-related"/>
</dbReference>
<proteinExistence type="predicted"/>
<feature type="domain" description="DUF6444" evidence="3">
    <location>
        <begin position="15"/>
        <end position="84"/>
    </location>
</feature>
<protein>
    <submittedName>
        <fullName evidence="4">IS66 family transposase zinc-finger binding domain-containing protein</fullName>
    </submittedName>
</protein>
<dbReference type="GeneID" id="65097705"/>
<evidence type="ECO:0000259" key="3">
    <source>
        <dbReference type="Pfam" id="PF20042"/>
    </source>
</evidence>
<accession>A0A8E7EI96</accession>
<feature type="compositionally biased region" description="Polar residues" evidence="1">
    <location>
        <begin position="43"/>
        <end position="53"/>
    </location>
</feature>
<dbReference type="EMBL" id="CP075546">
    <property type="protein sequence ID" value="QVV87854.1"/>
    <property type="molecule type" value="Genomic_DNA"/>
</dbReference>
<keyword evidence="5" id="KW-1185">Reference proteome</keyword>